<feature type="domain" description="Anthranilate synthase component I N-terminal" evidence="2">
    <location>
        <begin position="25"/>
        <end position="150"/>
    </location>
</feature>
<accession>A0A1F6A5T9</accession>
<dbReference type="STRING" id="1798384.A3D03_00325"/>
<evidence type="ECO:0000259" key="1">
    <source>
        <dbReference type="Pfam" id="PF00425"/>
    </source>
</evidence>
<sequence>MIKIFDNLKLGRYREESLGFSLSAFEAFKRIYPYSQNMFLLESLGEAGAYNRFAYAGFDPLFIIEGKVGELRVNGRSYQTNDPFMELKPLAAKNTLRDGFCGGLVGFICYEATKLFEKAFKGPDCDDFPLFSFGFYTDGLKFDKRTREVTYFHHGNSRIRELRSLLDRSGTLSQFSYKKTGKGKSQKEYQENLHKIQEHIRSGDIFQAVYSLKTRYHIKGDKRRLYGVLRQINPAPYMSYLKFEDKEIISASPELLINIKSNSIEHYGTLAGTIKRGKNEKEDRILAKEILSDEKEKAEHLMLVDLARNDLGKICKFKSIRVGKLMAVKKLKFVMHLFTEIRGQLRGGEDAFSALSACFPAGTLTGAPKIEAMKIISDMENEARGPYGGVIGYISLNKSSMFTISIRSIFIKGEHGFTQTGSGIVLDSKAEKEYQEIMMKQKGIEEALEKALKA</sequence>
<dbReference type="Pfam" id="PF00425">
    <property type="entry name" value="Chorismate_bind"/>
    <property type="match status" value="1"/>
</dbReference>
<dbReference type="InterPro" id="IPR005801">
    <property type="entry name" value="ADC_synthase"/>
</dbReference>
<evidence type="ECO:0000313" key="3">
    <source>
        <dbReference type="EMBL" id="OGG19854.1"/>
    </source>
</evidence>
<comment type="caution">
    <text evidence="3">The sequence shown here is derived from an EMBL/GenBank/DDBJ whole genome shotgun (WGS) entry which is preliminary data.</text>
</comment>
<dbReference type="Gene3D" id="3.60.120.10">
    <property type="entry name" value="Anthranilate synthase"/>
    <property type="match status" value="1"/>
</dbReference>
<dbReference type="PANTHER" id="PTHR11236">
    <property type="entry name" value="AMINOBENZOATE/ANTHRANILATE SYNTHASE"/>
    <property type="match status" value="1"/>
</dbReference>
<dbReference type="GO" id="GO:0000162">
    <property type="term" value="P:L-tryptophan biosynthetic process"/>
    <property type="evidence" value="ECO:0007669"/>
    <property type="project" value="TreeGrafter"/>
</dbReference>
<dbReference type="Pfam" id="PF04715">
    <property type="entry name" value="Anth_synt_I_N"/>
    <property type="match status" value="1"/>
</dbReference>
<evidence type="ECO:0000313" key="4">
    <source>
        <dbReference type="Proteomes" id="UP000177092"/>
    </source>
</evidence>
<evidence type="ECO:0008006" key="5">
    <source>
        <dbReference type="Google" id="ProtNLM"/>
    </source>
</evidence>
<gene>
    <name evidence="3" type="ORF">A3D03_00325</name>
</gene>
<protein>
    <recommendedName>
        <fullName evidence="5">Anthranilate synthase component I</fullName>
    </recommendedName>
</protein>
<dbReference type="AlphaFoldDB" id="A0A1F6A5T9"/>
<proteinExistence type="predicted"/>
<dbReference type="InterPro" id="IPR006805">
    <property type="entry name" value="Anth_synth_I_N"/>
</dbReference>
<dbReference type="InterPro" id="IPR019999">
    <property type="entry name" value="Anth_synth_I-like"/>
</dbReference>
<dbReference type="Proteomes" id="UP000177092">
    <property type="component" value="Unassembled WGS sequence"/>
</dbReference>
<dbReference type="PRINTS" id="PR00095">
    <property type="entry name" value="ANTSNTHASEI"/>
</dbReference>
<dbReference type="EMBL" id="MFJN01000068">
    <property type="protein sequence ID" value="OGG19854.1"/>
    <property type="molecule type" value="Genomic_DNA"/>
</dbReference>
<reference evidence="3 4" key="1">
    <citation type="journal article" date="2016" name="Nat. Commun.">
        <title>Thousands of microbial genomes shed light on interconnected biogeochemical processes in an aquifer system.</title>
        <authorList>
            <person name="Anantharaman K."/>
            <person name="Brown C.T."/>
            <person name="Hug L.A."/>
            <person name="Sharon I."/>
            <person name="Castelle C.J."/>
            <person name="Probst A.J."/>
            <person name="Thomas B.C."/>
            <person name="Singh A."/>
            <person name="Wilkins M.J."/>
            <person name="Karaoz U."/>
            <person name="Brodie E.L."/>
            <person name="Williams K.H."/>
            <person name="Hubbard S.S."/>
            <person name="Banfield J.F."/>
        </authorList>
    </citation>
    <scope>NUCLEOTIDE SEQUENCE [LARGE SCALE GENOMIC DNA]</scope>
</reference>
<dbReference type="SUPFAM" id="SSF56322">
    <property type="entry name" value="ADC synthase"/>
    <property type="match status" value="1"/>
</dbReference>
<organism evidence="3 4">
    <name type="scientific">Candidatus Gottesmanbacteria bacterium RIFCSPHIGHO2_02_FULL_40_13</name>
    <dbReference type="NCBI Taxonomy" id="1798384"/>
    <lineage>
        <taxon>Bacteria</taxon>
        <taxon>Candidatus Gottesmaniibacteriota</taxon>
    </lineage>
</organism>
<dbReference type="PANTHER" id="PTHR11236:SF9">
    <property type="entry name" value="ANTHRANILATE SYNTHASE COMPONENT 1"/>
    <property type="match status" value="1"/>
</dbReference>
<name>A0A1F6A5T9_9BACT</name>
<feature type="domain" description="Chorismate-utilising enzyme C-terminal" evidence="1">
    <location>
        <begin position="186"/>
        <end position="440"/>
    </location>
</feature>
<dbReference type="InterPro" id="IPR015890">
    <property type="entry name" value="Chorismate_C"/>
</dbReference>
<evidence type="ECO:0000259" key="2">
    <source>
        <dbReference type="Pfam" id="PF04715"/>
    </source>
</evidence>